<name>X0RC09_RHOWR</name>
<dbReference type="PROSITE" id="PS50943">
    <property type="entry name" value="HTH_CROC1"/>
    <property type="match status" value="2"/>
</dbReference>
<evidence type="ECO:0000313" key="3">
    <source>
        <dbReference type="EMBL" id="GAF48545.1"/>
    </source>
</evidence>
<reference evidence="3 4" key="1">
    <citation type="submission" date="2014-02" db="EMBL/GenBank/DDBJ databases">
        <title>Whole genome shotgun sequence of Rhodococcus wratislaviensis NBRC 100605.</title>
        <authorList>
            <person name="Hosoyama A."/>
            <person name="Tsuchikane K."/>
            <person name="Yoshida I."/>
            <person name="Ohji S."/>
            <person name="Ichikawa N."/>
            <person name="Yamazoe A."/>
            <person name="Fujita N."/>
        </authorList>
    </citation>
    <scope>NUCLEOTIDE SEQUENCE [LARGE SCALE GENOMIC DNA]</scope>
    <source>
        <strain evidence="3 4">NBRC 100605</strain>
    </source>
</reference>
<dbReference type="GO" id="GO:0003677">
    <property type="term" value="F:DNA binding"/>
    <property type="evidence" value="ECO:0007669"/>
    <property type="project" value="UniProtKB-KW"/>
</dbReference>
<protein>
    <submittedName>
        <fullName evidence="3">Putative Xre family DNA-binding protein</fullName>
    </submittedName>
</protein>
<organism evidence="3 4">
    <name type="scientific">Rhodococcus wratislaviensis NBRC 100605</name>
    <dbReference type="NCBI Taxonomy" id="1219028"/>
    <lineage>
        <taxon>Bacteria</taxon>
        <taxon>Bacillati</taxon>
        <taxon>Actinomycetota</taxon>
        <taxon>Actinomycetes</taxon>
        <taxon>Mycobacteriales</taxon>
        <taxon>Nocardiaceae</taxon>
        <taxon>Rhodococcus</taxon>
    </lineage>
</organism>
<dbReference type="AlphaFoldDB" id="X0RC09"/>
<dbReference type="InterPro" id="IPR001387">
    <property type="entry name" value="Cro/C1-type_HTH"/>
</dbReference>
<dbReference type="CDD" id="cd00093">
    <property type="entry name" value="HTH_XRE"/>
    <property type="match status" value="2"/>
</dbReference>
<proteinExistence type="predicted"/>
<dbReference type="Pfam" id="PF01381">
    <property type="entry name" value="HTH_3"/>
    <property type="match status" value="2"/>
</dbReference>
<evidence type="ECO:0000259" key="2">
    <source>
        <dbReference type="PROSITE" id="PS50943"/>
    </source>
</evidence>
<accession>X0RC09</accession>
<dbReference type="PANTHER" id="PTHR46558">
    <property type="entry name" value="TRACRIPTIONAL REGULATORY PROTEIN-RELATED-RELATED"/>
    <property type="match status" value="1"/>
</dbReference>
<evidence type="ECO:0000313" key="4">
    <source>
        <dbReference type="Proteomes" id="UP000019491"/>
    </source>
</evidence>
<feature type="domain" description="HTH cro/C1-type" evidence="2">
    <location>
        <begin position="27"/>
        <end position="81"/>
    </location>
</feature>
<dbReference type="Proteomes" id="UP000019491">
    <property type="component" value="Unassembled WGS sequence"/>
</dbReference>
<dbReference type="InterPro" id="IPR010982">
    <property type="entry name" value="Lambda_DNA-bd_dom_sf"/>
</dbReference>
<feature type="domain" description="HTH cro/C1-type" evidence="2">
    <location>
        <begin position="94"/>
        <end position="145"/>
    </location>
</feature>
<keyword evidence="1 3" id="KW-0238">DNA-binding</keyword>
<sequence>MSTSDHMCGRIISVSRRVMRGFTPSALVGARRNAGWSQADLARLSDVGVATIRRWEKGTASPQVDVLARVAAVLEVPISDFVNIPVSQRFPGDWRVLLGLTQPQLGARAGVRTAVVGSIERGETALSDNVAERLSSALDISIAELRDAHQRARSRPPGMPA</sequence>
<dbReference type="Gene3D" id="1.10.260.40">
    <property type="entry name" value="lambda repressor-like DNA-binding domains"/>
    <property type="match status" value="2"/>
</dbReference>
<dbReference type="SUPFAM" id="SSF47413">
    <property type="entry name" value="lambda repressor-like DNA-binding domains"/>
    <property type="match status" value="2"/>
</dbReference>
<dbReference type="EMBL" id="BAWF01000055">
    <property type="protein sequence ID" value="GAF48545.1"/>
    <property type="molecule type" value="Genomic_DNA"/>
</dbReference>
<comment type="caution">
    <text evidence="3">The sequence shown here is derived from an EMBL/GenBank/DDBJ whole genome shotgun (WGS) entry which is preliminary data.</text>
</comment>
<dbReference type="PANTHER" id="PTHR46558:SF4">
    <property type="entry name" value="DNA-BIDING PHAGE PROTEIN"/>
    <property type="match status" value="1"/>
</dbReference>
<gene>
    <name evidence="3" type="ORF">RW1_055_00410</name>
</gene>
<keyword evidence="4" id="KW-1185">Reference proteome</keyword>
<dbReference type="SMART" id="SM00530">
    <property type="entry name" value="HTH_XRE"/>
    <property type="match status" value="2"/>
</dbReference>
<evidence type="ECO:0000256" key="1">
    <source>
        <dbReference type="ARBA" id="ARBA00023125"/>
    </source>
</evidence>